<reference evidence="1" key="1">
    <citation type="submission" date="2018-10" db="EMBL/GenBank/DDBJ databases">
        <authorList>
            <person name="Plewniak F."/>
        </authorList>
    </citation>
    <scope>NUCLEOTIDE SEQUENCE</scope>
</reference>
<dbReference type="AlphaFoldDB" id="A0A3P3ZQQ5"/>
<sequence length="89" mass="10648">MAISIPNHKTKLKQNEKASFIDEFQKQSFSINHNNRLYFTFAKPVHTKQPWEQIFKTPKSINFYPIQFDYGEDTLVPPNYPFHPLIIHR</sequence>
<name>A0A3P3ZQQ5_9ZZZZ</name>
<protein>
    <submittedName>
        <fullName evidence="1">Uncharacterized protein</fullName>
    </submittedName>
</protein>
<organism evidence="1">
    <name type="scientific">mine drainage metagenome</name>
    <dbReference type="NCBI Taxonomy" id="410659"/>
    <lineage>
        <taxon>unclassified sequences</taxon>
        <taxon>metagenomes</taxon>
        <taxon>ecological metagenomes</taxon>
    </lineage>
</organism>
<accession>A0A3P3ZQQ5</accession>
<dbReference type="EMBL" id="UOYP01000476">
    <property type="protein sequence ID" value="VAY89115.1"/>
    <property type="molecule type" value="Genomic_DNA"/>
</dbReference>
<gene>
    <name evidence="1" type="ORF">CARN8_5270004</name>
</gene>
<evidence type="ECO:0000313" key="1">
    <source>
        <dbReference type="EMBL" id="VAY89115.1"/>
    </source>
</evidence>
<proteinExistence type="predicted"/>